<evidence type="ECO:0000313" key="3">
    <source>
        <dbReference type="Proteomes" id="UP000271152"/>
    </source>
</evidence>
<keyword evidence="1" id="KW-0812">Transmembrane</keyword>
<evidence type="ECO:0000313" key="2">
    <source>
        <dbReference type="EMBL" id="RMU73634.1"/>
    </source>
</evidence>
<proteinExistence type="predicted"/>
<comment type="caution">
    <text evidence="2">The sequence shown here is derived from an EMBL/GenBank/DDBJ whole genome shotgun (WGS) entry which is preliminary data.</text>
</comment>
<protein>
    <submittedName>
        <fullName evidence="2">Uncharacterized protein</fullName>
    </submittedName>
</protein>
<keyword evidence="1" id="KW-1133">Transmembrane helix</keyword>
<accession>A0A3M5WV54</accession>
<keyword evidence="1" id="KW-0472">Membrane</keyword>
<dbReference type="Proteomes" id="UP000271152">
    <property type="component" value="Unassembled WGS sequence"/>
</dbReference>
<reference evidence="2 3" key="1">
    <citation type="submission" date="2018-08" db="EMBL/GenBank/DDBJ databases">
        <title>Recombination of ecologically and evolutionarily significant loci maintains genetic cohesion in the Pseudomonas syringae species complex.</title>
        <authorList>
            <person name="Dillon M."/>
            <person name="Thakur S."/>
            <person name="Almeida R.N.D."/>
            <person name="Weir B.S."/>
            <person name="Guttman D.S."/>
        </authorList>
    </citation>
    <scope>NUCLEOTIDE SEQUENCE [LARGE SCALE GENOMIC DNA]</scope>
    <source>
        <strain evidence="2 3">ICMP 11947</strain>
    </source>
</reference>
<feature type="transmembrane region" description="Helical" evidence="1">
    <location>
        <begin position="145"/>
        <end position="164"/>
    </location>
</feature>
<organism evidence="2 3">
    <name type="scientific">Pseudomonas syringae pv. apii</name>
    <dbReference type="NCBI Taxonomy" id="81036"/>
    <lineage>
        <taxon>Bacteria</taxon>
        <taxon>Pseudomonadati</taxon>
        <taxon>Pseudomonadota</taxon>
        <taxon>Gammaproteobacteria</taxon>
        <taxon>Pseudomonadales</taxon>
        <taxon>Pseudomonadaceae</taxon>
        <taxon>Pseudomonas</taxon>
    </lineage>
</organism>
<feature type="transmembrane region" description="Helical" evidence="1">
    <location>
        <begin position="75"/>
        <end position="93"/>
    </location>
</feature>
<dbReference type="AlphaFoldDB" id="A0A3M5WV54"/>
<feature type="transmembrane region" description="Helical" evidence="1">
    <location>
        <begin position="49"/>
        <end position="69"/>
    </location>
</feature>
<name>A0A3M5WV54_9PSED</name>
<feature type="transmembrane region" description="Helical" evidence="1">
    <location>
        <begin position="119"/>
        <end position="139"/>
    </location>
</feature>
<dbReference type="EMBL" id="RBUG01000062">
    <property type="protein sequence ID" value="RMU73634.1"/>
    <property type="molecule type" value="Genomic_DNA"/>
</dbReference>
<gene>
    <name evidence="2" type="ORF">ALP23_101134</name>
</gene>
<sequence length="324" mass="35980">MIVNSWLKAFIANHTQNHGALMTMADQAPPNTSQRAATSPRSKRYDGTLAAAIASAITIAVSIIIPQAFDKPIPYWWFGIGGIVSFFIFYAWLRSTKVVTAFESWETLALVANSKPAQFLITAFSIVPMIVSIAQTAGVQQKIPFTVYLYWASGLTLFIFLLLFKVTAPLVYRYKSYQEVLDQRGGLEVFREELLELQAMASGRTATFNKAYDHIFLADDITTIRSLRISDRAEAPELYFLIRKYSTGLKVGWRRALTTLLFVPAYVLVTTTLGNTLKVGLEAAAQAHCSGGLIKSVYGGILSLDPYYEKTAKPIEGCERFNAQ</sequence>
<evidence type="ECO:0000256" key="1">
    <source>
        <dbReference type="SAM" id="Phobius"/>
    </source>
</evidence>